<evidence type="ECO:0000313" key="8">
    <source>
        <dbReference type="Proteomes" id="UP000503330"/>
    </source>
</evidence>
<dbReference type="PROSITE" id="PS50949">
    <property type="entry name" value="HTH_GNTR"/>
    <property type="match status" value="1"/>
</dbReference>
<dbReference type="GeneID" id="61923949"/>
<organism evidence="5 7">
    <name type="scientific">Clostridium innocuum</name>
    <dbReference type="NCBI Taxonomy" id="1522"/>
    <lineage>
        <taxon>Bacteria</taxon>
        <taxon>Bacillati</taxon>
        <taxon>Bacillota</taxon>
        <taxon>Clostridia</taxon>
        <taxon>Eubacteriales</taxon>
        <taxon>Clostridiaceae</taxon>
        <taxon>Clostridium</taxon>
    </lineage>
</organism>
<gene>
    <name evidence="5" type="ORF">CIAN88_03860</name>
    <name evidence="6" type="ORF">G4D54_00390</name>
</gene>
<name>A0A099I9C8_CLOIN</name>
<proteinExistence type="predicted"/>
<sequence length="123" mass="14558">MNLQDIQFNKKEPMYPQLSRYIKKLILADELKHYEELPSRRELALQLSINPNTVQKAYKQLEDEGIIKTISNVKSVVIVNEKILEKLRSEMIEETMKEFVKECQTSGLDFQQTIVWLTKLWNT</sequence>
<evidence type="ECO:0000256" key="3">
    <source>
        <dbReference type="ARBA" id="ARBA00023163"/>
    </source>
</evidence>
<dbReference type="RefSeq" id="WP_002606753.1">
    <property type="nucleotide sequence ID" value="NZ_BAAACC010000014.1"/>
</dbReference>
<dbReference type="Proteomes" id="UP000030008">
    <property type="component" value="Unassembled WGS sequence"/>
</dbReference>
<reference evidence="5 7" key="1">
    <citation type="submission" date="2014-08" db="EMBL/GenBank/DDBJ databases">
        <title>Clostridium innocuum, an unnegligible vancomycin-resistant pathogen causing extra-intestinal infections.</title>
        <authorList>
            <person name="Feng Y."/>
            <person name="Chiu C.-H."/>
        </authorList>
    </citation>
    <scope>NUCLEOTIDE SEQUENCE [LARGE SCALE GENOMIC DNA]</scope>
    <source>
        <strain evidence="5 7">AN88</strain>
    </source>
</reference>
<dbReference type="Pfam" id="PF00392">
    <property type="entry name" value="GntR"/>
    <property type="match status" value="1"/>
</dbReference>
<evidence type="ECO:0000313" key="5">
    <source>
        <dbReference type="EMBL" id="KGJ54285.1"/>
    </source>
</evidence>
<evidence type="ECO:0000259" key="4">
    <source>
        <dbReference type="PROSITE" id="PS50949"/>
    </source>
</evidence>
<keyword evidence="2" id="KW-0238">DNA-binding</keyword>
<keyword evidence="3" id="KW-0804">Transcription</keyword>
<dbReference type="PANTHER" id="PTHR38445:SF9">
    <property type="entry name" value="HTH-TYPE TRANSCRIPTIONAL REPRESSOR YTRA"/>
    <property type="match status" value="1"/>
</dbReference>
<dbReference type="InterPro" id="IPR000524">
    <property type="entry name" value="Tscrpt_reg_HTH_GntR"/>
</dbReference>
<evidence type="ECO:0000313" key="6">
    <source>
        <dbReference type="EMBL" id="QJA00970.1"/>
    </source>
</evidence>
<dbReference type="Gene3D" id="1.10.10.10">
    <property type="entry name" value="Winged helix-like DNA-binding domain superfamily/Winged helix DNA-binding domain"/>
    <property type="match status" value="1"/>
</dbReference>
<evidence type="ECO:0000256" key="2">
    <source>
        <dbReference type="ARBA" id="ARBA00023125"/>
    </source>
</evidence>
<dbReference type="SMART" id="SM00345">
    <property type="entry name" value="HTH_GNTR"/>
    <property type="match status" value="1"/>
</dbReference>
<dbReference type="SUPFAM" id="SSF46785">
    <property type="entry name" value="Winged helix' DNA-binding domain"/>
    <property type="match status" value="1"/>
</dbReference>
<dbReference type="GO" id="GO:0003700">
    <property type="term" value="F:DNA-binding transcription factor activity"/>
    <property type="evidence" value="ECO:0007669"/>
    <property type="project" value="InterPro"/>
</dbReference>
<dbReference type="InterPro" id="IPR036388">
    <property type="entry name" value="WH-like_DNA-bd_sf"/>
</dbReference>
<feature type="domain" description="HTH gntR-type" evidence="4">
    <location>
        <begin position="12"/>
        <end position="81"/>
    </location>
</feature>
<dbReference type="Proteomes" id="UP000503330">
    <property type="component" value="Chromosome"/>
</dbReference>
<dbReference type="PRINTS" id="PR00035">
    <property type="entry name" value="HTHGNTR"/>
</dbReference>
<dbReference type="AlphaFoldDB" id="A0A099I9C8"/>
<dbReference type="PANTHER" id="PTHR38445">
    <property type="entry name" value="HTH-TYPE TRANSCRIPTIONAL REPRESSOR YTRA"/>
    <property type="match status" value="1"/>
</dbReference>
<reference evidence="6 8" key="2">
    <citation type="submission" date="2020-02" db="EMBL/GenBank/DDBJ databases">
        <authorList>
            <person name="Kociolek L.K."/>
            <person name="Ozer E.A."/>
        </authorList>
    </citation>
    <scope>NUCLEOTIDE SEQUENCE [LARGE SCALE GENOMIC DNA]</scope>
    <source>
        <strain evidence="6 8">ATCC 14501</strain>
    </source>
</reference>
<dbReference type="InterPro" id="IPR036390">
    <property type="entry name" value="WH_DNA-bd_sf"/>
</dbReference>
<dbReference type="GO" id="GO:0003677">
    <property type="term" value="F:DNA binding"/>
    <property type="evidence" value="ECO:0007669"/>
    <property type="project" value="UniProtKB-KW"/>
</dbReference>
<protein>
    <submittedName>
        <fullName evidence="5">GntR family transcriptional regulator</fullName>
    </submittedName>
</protein>
<dbReference type="EMBL" id="JQIF01000017">
    <property type="protein sequence ID" value="KGJ54285.1"/>
    <property type="molecule type" value="Genomic_DNA"/>
</dbReference>
<accession>A0A099I9C8</accession>
<evidence type="ECO:0000256" key="1">
    <source>
        <dbReference type="ARBA" id="ARBA00023015"/>
    </source>
</evidence>
<dbReference type="EMBL" id="CP048838">
    <property type="protein sequence ID" value="QJA00970.1"/>
    <property type="molecule type" value="Genomic_DNA"/>
</dbReference>
<dbReference type="CDD" id="cd07377">
    <property type="entry name" value="WHTH_GntR"/>
    <property type="match status" value="1"/>
</dbReference>
<evidence type="ECO:0000313" key="7">
    <source>
        <dbReference type="Proteomes" id="UP000030008"/>
    </source>
</evidence>
<keyword evidence="1" id="KW-0805">Transcription regulation</keyword>